<dbReference type="GO" id="GO:0005576">
    <property type="term" value="C:extracellular region"/>
    <property type="evidence" value="ECO:0007669"/>
    <property type="project" value="UniProtKB-SubCell"/>
</dbReference>
<keyword evidence="3" id="KW-0964">Secreted</keyword>
<dbReference type="GO" id="GO:0006508">
    <property type="term" value="P:proteolysis"/>
    <property type="evidence" value="ECO:0007669"/>
    <property type="project" value="UniProtKB-KW"/>
</dbReference>
<evidence type="ECO:0000256" key="2">
    <source>
        <dbReference type="ARBA" id="ARBA00009431"/>
    </source>
</evidence>
<gene>
    <name evidence="11" type="ORF">DEO72_LG1g2803</name>
</gene>
<evidence type="ECO:0000256" key="10">
    <source>
        <dbReference type="RuleBase" id="RU361156"/>
    </source>
</evidence>
<dbReference type="EMBL" id="CP039345">
    <property type="protein sequence ID" value="QCD79164.1"/>
    <property type="molecule type" value="Genomic_DNA"/>
</dbReference>
<evidence type="ECO:0000256" key="6">
    <source>
        <dbReference type="ARBA" id="ARBA00022729"/>
    </source>
</evidence>
<keyword evidence="9" id="KW-0325">Glycoprotein</keyword>
<dbReference type="Proteomes" id="UP000501690">
    <property type="component" value="Linkage Group LG1"/>
</dbReference>
<keyword evidence="7 10" id="KW-0378">Hydrolase</keyword>
<dbReference type="InterPro" id="IPR018202">
    <property type="entry name" value="Ser_caboxypep_ser_AS"/>
</dbReference>
<name>A0A4D6KYX9_VIGUN</name>
<accession>A0A4D6KYX9</accession>
<dbReference type="PRINTS" id="PR00724">
    <property type="entry name" value="CRBOXYPTASEC"/>
</dbReference>
<dbReference type="PANTHER" id="PTHR11802">
    <property type="entry name" value="SERINE PROTEASE FAMILY S10 SERINE CARBOXYPEPTIDASE"/>
    <property type="match status" value="1"/>
</dbReference>
<dbReference type="FunFam" id="3.40.50.11320:FF:000001">
    <property type="entry name" value="Carboxypeptidase"/>
    <property type="match status" value="1"/>
</dbReference>
<dbReference type="Pfam" id="PF00450">
    <property type="entry name" value="Peptidase_S10"/>
    <property type="match status" value="2"/>
</dbReference>
<keyword evidence="6 10" id="KW-0732">Signal</keyword>
<evidence type="ECO:0000256" key="5">
    <source>
        <dbReference type="ARBA" id="ARBA00022670"/>
    </source>
</evidence>
<feature type="signal peptide" evidence="10">
    <location>
        <begin position="1"/>
        <end position="24"/>
    </location>
</feature>
<evidence type="ECO:0000256" key="7">
    <source>
        <dbReference type="ARBA" id="ARBA00022801"/>
    </source>
</evidence>
<protein>
    <recommendedName>
        <fullName evidence="10">Carboxypeptidase</fullName>
        <ecNumber evidence="10">3.4.16.-</ecNumber>
    </recommendedName>
</protein>
<evidence type="ECO:0000313" key="12">
    <source>
        <dbReference type="Proteomes" id="UP000501690"/>
    </source>
</evidence>
<evidence type="ECO:0000313" key="11">
    <source>
        <dbReference type="EMBL" id="QCD79164.1"/>
    </source>
</evidence>
<keyword evidence="8" id="KW-1015">Disulfide bond</keyword>
<dbReference type="Gene3D" id="6.10.250.940">
    <property type="match status" value="2"/>
</dbReference>
<dbReference type="GO" id="GO:0004185">
    <property type="term" value="F:serine-type carboxypeptidase activity"/>
    <property type="evidence" value="ECO:0007669"/>
    <property type="project" value="UniProtKB-UniRule"/>
</dbReference>
<feature type="chain" id="PRO_5019882162" description="Carboxypeptidase" evidence="10">
    <location>
        <begin position="25"/>
        <end position="942"/>
    </location>
</feature>
<evidence type="ECO:0000256" key="3">
    <source>
        <dbReference type="ARBA" id="ARBA00022525"/>
    </source>
</evidence>
<evidence type="ECO:0000256" key="4">
    <source>
        <dbReference type="ARBA" id="ARBA00022645"/>
    </source>
</evidence>
<dbReference type="FunFam" id="3.40.50.11320:FF:000002">
    <property type="entry name" value="Carboxypeptidase"/>
    <property type="match status" value="1"/>
</dbReference>
<keyword evidence="12" id="KW-1185">Reference proteome</keyword>
<keyword evidence="5 10" id="KW-0645">Protease</keyword>
<comment type="subcellular location">
    <subcellularLocation>
        <location evidence="1">Secreted</location>
    </subcellularLocation>
</comment>
<dbReference type="Gene3D" id="3.40.50.11320">
    <property type="match status" value="2"/>
</dbReference>
<dbReference type="Gene3D" id="3.40.50.1820">
    <property type="entry name" value="alpha/beta hydrolase"/>
    <property type="match status" value="2"/>
</dbReference>
<dbReference type="EC" id="3.4.16.-" evidence="10"/>
<comment type="similarity">
    <text evidence="2 10">Belongs to the peptidase S10 family.</text>
</comment>
<dbReference type="PROSITE" id="PS00560">
    <property type="entry name" value="CARBOXYPEPT_SER_HIS"/>
    <property type="match status" value="1"/>
</dbReference>
<evidence type="ECO:0000256" key="9">
    <source>
        <dbReference type="ARBA" id="ARBA00023180"/>
    </source>
</evidence>
<dbReference type="InterPro" id="IPR029058">
    <property type="entry name" value="AB_hydrolase_fold"/>
</dbReference>
<evidence type="ECO:0000256" key="1">
    <source>
        <dbReference type="ARBA" id="ARBA00004613"/>
    </source>
</evidence>
<proteinExistence type="inferred from homology"/>
<dbReference type="PANTHER" id="PTHR11802:SF272">
    <property type="entry name" value="CARBOXYPEPTIDASE"/>
    <property type="match status" value="1"/>
</dbReference>
<dbReference type="InterPro" id="IPR001563">
    <property type="entry name" value="Peptidase_S10"/>
</dbReference>
<dbReference type="SUPFAM" id="SSF53474">
    <property type="entry name" value="alpha/beta-Hydrolases"/>
    <property type="match status" value="2"/>
</dbReference>
<organism evidence="11 12">
    <name type="scientific">Vigna unguiculata</name>
    <name type="common">Cowpea</name>
    <dbReference type="NCBI Taxonomy" id="3917"/>
    <lineage>
        <taxon>Eukaryota</taxon>
        <taxon>Viridiplantae</taxon>
        <taxon>Streptophyta</taxon>
        <taxon>Embryophyta</taxon>
        <taxon>Tracheophyta</taxon>
        <taxon>Spermatophyta</taxon>
        <taxon>Magnoliopsida</taxon>
        <taxon>eudicotyledons</taxon>
        <taxon>Gunneridae</taxon>
        <taxon>Pentapetalae</taxon>
        <taxon>rosids</taxon>
        <taxon>fabids</taxon>
        <taxon>Fabales</taxon>
        <taxon>Fabaceae</taxon>
        <taxon>Papilionoideae</taxon>
        <taxon>50 kb inversion clade</taxon>
        <taxon>NPAAA clade</taxon>
        <taxon>indigoferoid/millettioid clade</taxon>
        <taxon>Phaseoleae</taxon>
        <taxon>Vigna</taxon>
    </lineage>
</organism>
<dbReference type="AlphaFoldDB" id="A0A4D6KYX9"/>
<dbReference type="InterPro" id="IPR033124">
    <property type="entry name" value="Ser_caboxypep_his_AS"/>
</dbReference>
<dbReference type="PROSITE" id="PS00131">
    <property type="entry name" value="CARBOXYPEPT_SER_SER"/>
    <property type="match status" value="2"/>
</dbReference>
<sequence>MKKLSLYACLLNLSFLVLLPYSKANQADKLDELILSRSSQKPPVTLSWAEEDALKTHSSAYVAPQEGLQQADKIVVLPGQPYGVNFYQYSGYVTVDPEAGRALFYYFVESPYNPSTKPLVLWLNGGPGCSSLGYGAFEELGPFRINSDGKTLYRNKYAWNEVANVLFLESPAGVGFSYSNTTSDYDDAGDKSTAKDAYVFLINWLERFPQYKTHDLYITGESYAGHYVPQLAYTILLNNKFAPQTINLKAIAVWNAWIDDVTSVKGIFDYLWTHALSSDQTHELIEKYCDFTAENDSAICANATRTALIEKGKIDFYNIYAPLCFDSSLKNGSTGSVYDFDPCSDYYGEAYLNRPEVQLALHAKPTNWAHCSDQLSWNDSPTTILPVIKYLIDSGIGLWIYRQVHGDTDARVPVTSSRYSINTLKLPIQVPWRPWYSEQEVGGYVVKYEGVTFVTVRGAGHLVPSWQPERALTFITSKASQAEKLLELILSRTSQKPPVTLSEAEEDALKTHSSAYVAPQEGLSQADKILQLPGQPYGVNFDQYSGYVTVDPVAGRALFYYFVESPYNPSTKPLVLWLNGGPGCSSLGYGAFEELGPFRINSDGKTLYRNKYAWNEVANVLFLESPAGVGFSYSNTTSDYDDAGDKSTAKDAYVFLINWLERFPQYKTHDLYITGESYAGHYVPQLAYTILLNNKYAPQTINLKAIAVWNAWIDDVTSLKGIFDYLWAHALSSDQTHELIEKYCDFSEKVSRICANASRTAFFDERGKIDFSNIYAPRCHDSSLKNASTGFVTDFDPCSDNYGEAYLNRPEVQLALHAKPTNWTHCSEVLNYKDRSTTILPVIRYLIDNGVFFYSGDIDSVVPVTSSRYSINTLKLPIQVPWYPWYSGNEVGGYVVQYKGATFVTVRGAGHLVPSWQPARALTLISSFLSGILPPTSPWQPF</sequence>
<dbReference type="GO" id="GO:0005773">
    <property type="term" value="C:vacuole"/>
    <property type="evidence" value="ECO:0007669"/>
    <property type="project" value="TreeGrafter"/>
</dbReference>
<dbReference type="FunFam" id="3.40.50.1820:FF:000030">
    <property type="entry name" value="Carboxypeptidase"/>
    <property type="match status" value="2"/>
</dbReference>
<evidence type="ECO:0000256" key="8">
    <source>
        <dbReference type="ARBA" id="ARBA00023157"/>
    </source>
</evidence>
<keyword evidence="4 10" id="KW-0121">Carboxypeptidase</keyword>
<reference evidence="11 12" key="1">
    <citation type="submission" date="2019-04" db="EMBL/GenBank/DDBJ databases">
        <title>An improved genome assembly and genetic linkage map for asparagus bean, Vigna unguiculata ssp. sesquipedialis.</title>
        <authorList>
            <person name="Xia Q."/>
            <person name="Zhang R."/>
            <person name="Dong Y."/>
        </authorList>
    </citation>
    <scope>NUCLEOTIDE SEQUENCE [LARGE SCALE GENOMIC DNA]</scope>
    <source>
        <tissue evidence="11">Leaf</tissue>
    </source>
</reference>